<comment type="caution">
    <text evidence="1">The sequence shown here is derived from an EMBL/GenBank/DDBJ whole genome shotgun (WGS) entry which is preliminary data.</text>
</comment>
<reference evidence="1 2" key="1">
    <citation type="submission" date="2019-12" db="EMBL/GenBank/DDBJ databases">
        <authorList>
            <person name="Alioto T."/>
            <person name="Alioto T."/>
            <person name="Gomez Garrido J."/>
        </authorList>
    </citation>
    <scope>NUCLEOTIDE SEQUENCE [LARGE SCALE GENOMIC DNA]</scope>
</reference>
<protein>
    <submittedName>
        <fullName evidence="1">Uncharacterized protein</fullName>
    </submittedName>
</protein>
<dbReference type="Proteomes" id="UP000594638">
    <property type="component" value="Unassembled WGS sequence"/>
</dbReference>
<sequence>MTEFVTMASFEHESIGVNKIRRFSYKEIGSIKNGSSIRMFLHLTISSLYQLKYSTAPATGK</sequence>
<organism evidence="1 2">
    <name type="scientific">Olea europaea subsp. europaea</name>
    <dbReference type="NCBI Taxonomy" id="158383"/>
    <lineage>
        <taxon>Eukaryota</taxon>
        <taxon>Viridiplantae</taxon>
        <taxon>Streptophyta</taxon>
        <taxon>Embryophyta</taxon>
        <taxon>Tracheophyta</taxon>
        <taxon>Spermatophyta</taxon>
        <taxon>Magnoliopsida</taxon>
        <taxon>eudicotyledons</taxon>
        <taxon>Gunneridae</taxon>
        <taxon>Pentapetalae</taxon>
        <taxon>asterids</taxon>
        <taxon>lamiids</taxon>
        <taxon>Lamiales</taxon>
        <taxon>Oleaceae</taxon>
        <taxon>Oleeae</taxon>
        <taxon>Olea</taxon>
    </lineage>
</organism>
<dbReference type="EMBL" id="CACTIH010001862">
    <property type="protein sequence ID" value="CAA2966488.1"/>
    <property type="molecule type" value="Genomic_DNA"/>
</dbReference>
<accession>A0A8S0QHQ2</accession>
<keyword evidence="2" id="KW-1185">Reference proteome</keyword>
<evidence type="ECO:0000313" key="2">
    <source>
        <dbReference type="Proteomes" id="UP000594638"/>
    </source>
</evidence>
<gene>
    <name evidence="1" type="ORF">OLEA9_A061142</name>
</gene>
<dbReference type="Gramene" id="OE9A061142T1">
    <property type="protein sequence ID" value="OE9A061142C1"/>
    <property type="gene ID" value="OE9A061142"/>
</dbReference>
<proteinExistence type="predicted"/>
<dbReference type="AlphaFoldDB" id="A0A8S0QHQ2"/>
<evidence type="ECO:0000313" key="1">
    <source>
        <dbReference type="EMBL" id="CAA2966488.1"/>
    </source>
</evidence>
<name>A0A8S0QHQ2_OLEEU</name>